<dbReference type="Gene3D" id="3.10.450.50">
    <property type="match status" value="1"/>
</dbReference>
<dbReference type="PANTHER" id="PTHR41534:SF2">
    <property type="entry name" value="3-PHENYLPROPIONATE_CINNAMIC ACID DIOXYGENASE SUBUNIT BETA"/>
    <property type="match status" value="1"/>
</dbReference>
<comment type="similarity">
    <text evidence="1">Belongs to the bacterial ring-hydroxylating dioxygenase beta subunit family.</text>
</comment>
<organism evidence="3 4">
    <name type="scientific">Neobacillus niacini</name>
    <dbReference type="NCBI Taxonomy" id="86668"/>
    <lineage>
        <taxon>Bacteria</taxon>
        <taxon>Bacillati</taxon>
        <taxon>Bacillota</taxon>
        <taxon>Bacilli</taxon>
        <taxon>Bacillales</taxon>
        <taxon>Bacillaceae</taxon>
        <taxon>Neobacillus</taxon>
    </lineage>
</organism>
<dbReference type="PANTHER" id="PTHR41534">
    <property type="entry name" value="BLR3401 PROTEIN"/>
    <property type="match status" value="1"/>
</dbReference>
<proteinExistence type="inferred from homology"/>
<protein>
    <submittedName>
        <fullName evidence="3">3-phenylpropionate/cinnamic acid dioxygenase small subunit</fullName>
    </submittedName>
</protein>
<evidence type="ECO:0000313" key="4">
    <source>
        <dbReference type="Proteomes" id="UP000548423"/>
    </source>
</evidence>
<dbReference type="SUPFAM" id="SSF54427">
    <property type="entry name" value="NTF2-like"/>
    <property type="match status" value="1"/>
</dbReference>
<dbReference type="AlphaFoldDB" id="A0A852TE56"/>
<evidence type="ECO:0000256" key="1">
    <source>
        <dbReference type="ARBA" id="ARBA00009570"/>
    </source>
</evidence>
<reference evidence="4" key="1">
    <citation type="submission" date="2020-07" db="EMBL/GenBank/DDBJ databases">
        <authorList>
            <person name="Partida-Martinez L."/>
            <person name="Huntemann M."/>
            <person name="Clum A."/>
            <person name="Wang J."/>
            <person name="Palaniappan K."/>
            <person name="Ritter S."/>
            <person name="Chen I.-M."/>
            <person name="Stamatis D."/>
            <person name="Reddy T."/>
            <person name="O'Malley R."/>
            <person name="Daum C."/>
            <person name="Shapiro N."/>
            <person name="Ivanova N."/>
            <person name="Kyrpides N."/>
            <person name="Woyke T."/>
        </authorList>
    </citation>
    <scope>NUCLEOTIDE SEQUENCE [LARGE SCALE GENOMIC DNA]</scope>
    <source>
        <strain evidence="4">AT2.8</strain>
    </source>
</reference>
<keyword evidence="2" id="KW-0560">Oxidoreductase</keyword>
<dbReference type="CDD" id="cd00667">
    <property type="entry name" value="ring_hydroxylating_dioxygenases_beta"/>
    <property type="match status" value="1"/>
</dbReference>
<dbReference type="EMBL" id="JACCBX010000008">
    <property type="protein sequence ID" value="NYE07063.1"/>
    <property type="molecule type" value="Genomic_DNA"/>
</dbReference>
<dbReference type="InterPro" id="IPR000391">
    <property type="entry name" value="Rng_hydr_dOase-bsu"/>
</dbReference>
<accession>A0A852TE56</accession>
<comment type="caution">
    <text evidence="3">The sequence shown here is derived from an EMBL/GenBank/DDBJ whole genome shotgun (WGS) entry which is preliminary data.</text>
</comment>
<gene>
    <name evidence="3" type="ORF">F4694_003848</name>
</gene>
<keyword evidence="3" id="KW-0223">Dioxygenase</keyword>
<reference evidence="4" key="2">
    <citation type="submission" date="2020-08" db="EMBL/GenBank/DDBJ databases">
        <title>The Agave Microbiome: Exploring the role of microbial communities in plant adaptations to desert environments.</title>
        <authorList>
            <person name="Partida-Martinez L.P."/>
        </authorList>
    </citation>
    <scope>NUCLEOTIDE SEQUENCE [LARGE SCALE GENOMIC DNA]</scope>
    <source>
        <strain evidence="4">AT2.8</strain>
    </source>
</reference>
<dbReference type="GO" id="GO:0019380">
    <property type="term" value="P:3-phenylpropionate catabolic process"/>
    <property type="evidence" value="ECO:0007669"/>
    <property type="project" value="TreeGrafter"/>
</dbReference>
<dbReference type="InterPro" id="IPR032710">
    <property type="entry name" value="NTF2-like_dom_sf"/>
</dbReference>
<dbReference type="Proteomes" id="UP000548423">
    <property type="component" value="Unassembled WGS sequence"/>
</dbReference>
<name>A0A852TE56_9BACI</name>
<evidence type="ECO:0000313" key="3">
    <source>
        <dbReference type="EMBL" id="NYE07063.1"/>
    </source>
</evidence>
<dbReference type="Pfam" id="PF00866">
    <property type="entry name" value="Ring_hydroxyl_B"/>
    <property type="match status" value="1"/>
</dbReference>
<sequence>MNGVLIGRKDVEAFLIDEASYLDDGKFSEWLDLFTEDASYWIPSNKDHYDPNTHVSIIYDDKERLGERVWRLQSGLAYGQDPQSKTRHLITNIRVLGQDDQAIIVSSNFIIVELRRSIQTIYSGRFEHKLRINGNSWKIASKKVELINNNEFIGNLSFLL</sequence>
<dbReference type="GO" id="GO:0051213">
    <property type="term" value="F:dioxygenase activity"/>
    <property type="evidence" value="ECO:0007669"/>
    <property type="project" value="UniProtKB-KW"/>
</dbReference>
<evidence type="ECO:0000256" key="2">
    <source>
        <dbReference type="ARBA" id="ARBA00023002"/>
    </source>
</evidence>